<protein>
    <submittedName>
        <fullName evidence="6">Helicase</fullName>
    </submittedName>
    <submittedName>
        <fullName evidence="5">Very-short-patch-repair endonuclease</fullName>
    </submittedName>
</protein>
<evidence type="ECO:0000313" key="5">
    <source>
        <dbReference type="EMBL" id="MBB4010676.1"/>
    </source>
</evidence>
<comment type="caution">
    <text evidence="6">The sequence shown here is derived from an EMBL/GenBank/DDBJ whole genome shotgun (WGS) entry which is preliminary data.</text>
</comment>
<dbReference type="Pfam" id="PF13086">
    <property type="entry name" value="AAA_11"/>
    <property type="match status" value="2"/>
</dbReference>
<sequence>MHDATVNLSENSDASIFQSNLSVEAKIERARTELLDLGARNRLLNVPRFSKSARTVDIVDEKAAEVFRILVTEGKAMTFLAGAKGKDSKDGVEDESLAELALPDDDERDETGRLIRHGDTKLQTRMTPNGLQKRLLDLYHDARTLEEEQGVNILYMGLGTLKWIDPNNTENERYAPLILIPVSLERGSAAERFKLRARQEDFASNLSLEAFLDRIHKIRMPEFEASEEFSYESYAARVAEAITIKPTWSVQPDDITLGFFSFAKFLMYRDLDPSLWPVGKKFTDRPLISSLVSNGFTRSEELLAEDANIDPHISPSEMTHIVDADSSQMVAIHEARRGRDLVIQGPPGTGKSQTIANIIGAAVADGKTVLFVAEKMAALEVVKRRLDQAGVGEACLELHSNKANKRALLADLQHTWDLGAPKGESGNALNRRLTEARDKLNAHATRMHTAYEPYALTPFQVIGHLSRLRRHGLPPSDVELATATTWKPEDKDRIVMLLSELAERVRDIGLPTAHPWYGVGLTGITPLDLERLTERMRKISTELSQLVTDMEMVSRCLDRQPAISIAAFKDDVALAQRIASCPDGVDPAALANAIWDVAPGLVVKAVKDGAQFARLKSDVSTLFVEDAWRADTSTMKVQFSRVPGEFPPAGFETIKHLDNALPRFLNAANGLRVLLGVNASPTLASIERLLVIGQRVAEAPDASPDAFVAAIWERGLDQAGDLADAVATFRRIQSELSGKLSDQAWDIDLSSARIAVAMHGEKLFKFLNGDWRKAKALLKTIMPETPPAETVRILDLLHKGKQALAVIKEGDTLGRSAFGADWRGERSDPMPLENLVLWMRSLRGVGAEARQIASRLSDRASVSARCEQVRTLFGELRGLLVSAWTDLGDEAAKLFGDAPGVDGVVLTGASIVFRDLADADKTFATLSRSPQSEAAVRVSALQLLSDAQSLKASVEGYESTGIAAFARHWRGIDSDWMSLAKIVDWISRNSDIRLLASRIENHVDLAEAAHRAGEAGDAIAIRTGEILEFLQANRAIVLGAESVNDTAVERVRSKIDRWIANDEQLSKWAAYNGRAQAAKEAGVGLIVERLDDGRVQPDAVLPYFEMAFYEAVLRDQHRQDPELLRFDGEVHGRLVSEFATLDRSRMALSRLEVVQAHHKKIPAVMGIGPVGVLRGEMARRSRHMPIRQLMQKASPAIQALKPVFMMSPLSIAQFLPPGVLEFDLLVMDEASQIQPVDALGAVARAKQVVVVGDERQLPPTRFFAKMTSGSSDEDDDQDGAQVSDIESILGLFSARGLPERMLRWHYRSRHQSLIAVSNSQFYDSKLFIVPSPYTQEAGMGLRFHHVSGGVFEDGVNKTEAKVVAEAIIRHALENPKFSLGVAAFSIKQRREIQDQLELLRRLNPQTEEFFHAHPNEPFFVKNLENVQGDERDVILISVAYAKNAQGFMGMRFGPLGAEGGERRLNVLISRAKRRCEVYASITDEDIDLERGKGKGIFAFKLFLHYARTGRLSMSQRTDRQMDSVFEEQVMGALQERGYQVHPQVGIAGFFIDLAVADASVPGRYIIGIECDGAAYHSSRSARDRDRLRQAVLEDHGWTIHRIWSSDWFHRPKTELERLIAAVEQAKADAQDSQTGQQPASRAVPVEVVTIERANVTEIGLQGISQSVGGNVLYSEVQLRPNVTTELHEAPIGIVLSLVKQTVQRESPIHRDEVITRIRTAWGLQRAGNRIETHIGSAIEIALRSGEIVSADGFLSWAGAAIVLRDRSAVISPSLRRIEMIPPQEIDQGLKDIIGASLGATPDQAVNAVARGLGFKATSAQFRTLVLDRIEALKNDGLLSEADEMLIVAQ</sequence>
<dbReference type="STRING" id="887144.BJF91_15270"/>
<keyword evidence="6" id="KW-0547">Nucleotide-binding</keyword>
<dbReference type="GO" id="GO:0004386">
    <property type="term" value="F:helicase activity"/>
    <property type="evidence" value="ECO:0007669"/>
    <property type="project" value="UniProtKB-KW"/>
</dbReference>
<evidence type="ECO:0000259" key="3">
    <source>
        <dbReference type="Pfam" id="PF13087"/>
    </source>
</evidence>
<dbReference type="PANTHER" id="PTHR10887:SF530">
    <property type="entry name" value="SUPERFAMILY I DNA HELICASES"/>
    <property type="match status" value="1"/>
</dbReference>
<dbReference type="InterPro" id="IPR027417">
    <property type="entry name" value="P-loop_NTPase"/>
</dbReference>
<feature type="domain" description="DNA2/NAM7 helicase-like C-terminal" evidence="3">
    <location>
        <begin position="1297"/>
        <end position="1477"/>
    </location>
</feature>
<dbReference type="Pfam" id="PF13195">
    <property type="entry name" value="DUF4011"/>
    <property type="match status" value="1"/>
</dbReference>
<keyword evidence="5" id="KW-0540">Nuclease</keyword>
<dbReference type="PANTHER" id="PTHR10887">
    <property type="entry name" value="DNA2/NAM7 HELICASE FAMILY"/>
    <property type="match status" value="1"/>
</dbReference>
<feature type="domain" description="DNA2/NAM7 helicase helicase" evidence="2">
    <location>
        <begin position="325"/>
        <end position="388"/>
    </location>
</feature>
<dbReference type="FunFam" id="3.40.960.10:FF:000002">
    <property type="entry name" value="DNA helicase related protein"/>
    <property type="match status" value="1"/>
</dbReference>
<reference evidence="6 7" key="1">
    <citation type="submission" date="2016-09" db="EMBL/GenBank/DDBJ databases">
        <title>Rhizobium oryziradicis sp. nov., isolated from the root of rice.</title>
        <authorList>
            <person name="Zhao J."/>
            <person name="Zhang X."/>
        </authorList>
    </citation>
    <scope>NUCLEOTIDE SEQUENCE [LARGE SCALE GENOMIC DNA]</scope>
    <source>
        <strain evidence="6 7">14971</strain>
    </source>
</reference>
<dbReference type="InterPro" id="IPR025103">
    <property type="entry name" value="DUF4011"/>
</dbReference>
<dbReference type="InterPro" id="IPR011335">
    <property type="entry name" value="Restrct_endonuc-II-like"/>
</dbReference>
<dbReference type="Proteomes" id="UP000544107">
    <property type="component" value="Unassembled WGS sequence"/>
</dbReference>
<evidence type="ECO:0000259" key="1">
    <source>
        <dbReference type="Pfam" id="PF11784"/>
    </source>
</evidence>
<dbReference type="EMBL" id="MKIN01000013">
    <property type="protein sequence ID" value="OLP52414.1"/>
    <property type="molecule type" value="Genomic_DNA"/>
</dbReference>
<accession>A0A1Q9AC19</accession>
<dbReference type="InterPro" id="IPR041679">
    <property type="entry name" value="DNA2/NAM7-like_C"/>
</dbReference>
<gene>
    <name evidence="6" type="ORF">BJF91_15270</name>
    <name evidence="5" type="ORF">GGQ71_004978</name>
</gene>
<dbReference type="OrthoDB" id="9757917at2"/>
<dbReference type="InterPro" id="IPR045055">
    <property type="entry name" value="DNA2/NAM7-like"/>
</dbReference>
<dbReference type="Proteomes" id="UP000185598">
    <property type="component" value="Unassembled WGS sequence"/>
</dbReference>
<keyword evidence="6" id="KW-0067">ATP-binding</keyword>
<reference evidence="5 8" key="2">
    <citation type="submission" date="2020-08" db="EMBL/GenBank/DDBJ databases">
        <title>Genomic Encyclopedia of Type Strains, Phase IV (KMG-IV): sequencing the most valuable type-strain genomes for metagenomic binning, comparative biology and taxonomic classification.</title>
        <authorList>
            <person name="Goeker M."/>
        </authorList>
    </citation>
    <scope>NUCLEOTIDE SEQUENCE [LARGE SCALE GENOMIC DNA]</scope>
    <source>
        <strain evidence="5 8">DSM 100021</strain>
    </source>
</reference>
<evidence type="ECO:0000259" key="4">
    <source>
        <dbReference type="Pfam" id="PF18741"/>
    </source>
</evidence>
<dbReference type="CDD" id="cd18808">
    <property type="entry name" value="SF1_C_Upf1"/>
    <property type="match status" value="1"/>
</dbReference>
<dbReference type="SUPFAM" id="SSF52980">
    <property type="entry name" value="Restriction endonuclease-like"/>
    <property type="match status" value="1"/>
</dbReference>
<feature type="domain" description="DNA2/NAM7 helicase helicase" evidence="2">
    <location>
        <begin position="1221"/>
        <end position="1260"/>
    </location>
</feature>
<dbReference type="Pfam" id="PF11784">
    <property type="entry name" value="DUF3320"/>
    <property type="match status" value="1"/>
</dbReference>
<keyword evidence="5" id="KW-0255">Endonuclease</keyword>
<dbReference type="Gene3D" id="3.40.960.10">
    <property type="entry name" value="VSR Endonuclease"/>
    <property type="match status" value="1"/>
</dbReference>
<dbReference type="InterPro" id="IPR049468">
    <property type="entry name" value="Restrct_endonuc-II-like_dom"/>
</dbReference>
<keyword evidence="7" id="KW-1185">Reference proteome</keyword>
<dbReference type="InterPro" id="IPR041677">
    <property type="entry name" value="DNA2/NAM7_AAA_11"/>
</dbReference>
<evidence type="ECO:0000259" key="2">
    <source>
        <dbReference type="Pfam" id="PF13086"/>
    </source>
</evidence>
<keyword evidence="5" id="KW-0378">Hydrolase</keyword>
<name>A0A1Q9AC19_9HYPH</name>
<dbReference type="Pfam" id="PF18741">
    <property type="entry name" value="MTES_1575"/>
    <property type="match status" value="1"/>
</dbReference>
<feature type="domain" description="Restriction endonuclease type II-like" evidence="4">
    <location>
        <begin position="1525"/>
        <end position="1621"/>
    </location>
</feature>
<evidence type="ECO:0000313" key="6">
    <source>
        <dbReference type="EMBL" id="OLP52414.1"/>
    </source>
</evidence>
<dbReference type="RefSeq" id="WP_075612477.1">
    <property type="nucleotide sequence ID" value="NZ_JACIED010000011.1"/>
</dbReference>
<dbReference type="GO" id="GO:0004519">
    <property type="term" value="F:endonuclease activity"/>
    <property type="evidence" value="ECO:0007669"/>
    <property type="project" value="UniProtKB-KW"/>
</dbReference>
<evidence type="ECO:0000313" key="7">
    <source>
        <dbReference type="Proteomes" id="UP000185598"/>
    </source>
</evidence>
<dbReference type="Pfam" id="PF13087">
    <property type="entry name" value="AAA_12"/>
    <property type="match status" value="1"/>
</dbReference>
<dbReference type="InterPro" id="IPR021754">
    <property type="entry name" value="DUF3320"/>
</dbReference>
<dbReference type="InterPro" id="IPR047187">
    <property type="entry name" value="SF1_C_Upf1"/>
</dbReference>
<dbReference type="Gene3D" id="3.40.50.300">
    <property type="entry name" value="P-loop containing nucleotide triphosphate hydrolases"/>
    <property type="match status" value="3"/>
</dbReference>
<evidence type="ECO:0000313" key="8">
    <source>
        <dbReference type="Proteomes" id="UP000544107"/>
    </source>
</evidence>
<proteinExistence type="predicted"/>
<dbReference type="EMBL" id="JACIED010000011">
    <property type="protein sequence ID" value="MBB4010676.1"/>
    <property type="molecule type" value="Genomic_DNA"/>
</dbReference>
<keyword evidence="6" id="KW-0347">Helicase</keyword>
<feature type="domain" description="DUF3320" evidence="1">
    <location>
        <begin position="1685"/>
        <end position="1731"/>
    </location>
</feature>
<dbReference type="SUPFAM" id="SSF52540">
    <property type="entry name" value="P-loop containing nucleoside triphosphate hydrolases"/>
    <property type="match status" value="1"/>
</dbReference>
<organism evidence="6 7">
    <name type="scientific">Allorhizobium taibaishanense</name>
    <dbReference type="NCBI Taxonomy" id="887144"/>
    <lineage>
        <taxon>Bacteria</taxon>
        <taxon>Pseudomonadati</taxon>
        <taxon>Pseudomonadota</taxon>
        <taxon>Alphaproteobacteria</taxon>
        <taxon>Hyphomicrobiales</taxon>
        <taxon>Rhizobiaceae</taxon>
        <taxon>Rhizobium/Agrobacterium group</taxon>
        <taxon>Allorhizobium</taxon>
    </lineage>
</organism>